<feature type="transmembrane region" description="Helical" evidence="1">
    <location>
        <begin position="70"/>
        <end position="93"/>
    </location>
</feature>
<keyword evidence="1" id="KW-0812">Transmembrane</keyword>
<dbReference type="KEGG" id="coh:EAV92_12180"/>
<evidence type="ECO:0000256" key="1">
    <source>
        <dbReference type="SAM" id="Phobius"/>
    </source>
</evidence>
<feature type="transmembrane region" description="Helical" evidence="1">
    <location>
        <begin position="35"/>
        <end position="58"/>
    </location>
</feature>
<dbReference type="AlphaFoldDB" id="A0A3G3JYD0"/>
<evidence type="ECO:0000313" key="4">
    <source>
        <dbReference type="Proteomes" id="UP000269097"/>
    </source>
</evidence>
<evidence type="ECO:0000259" key="2">
    <source>
        <dbReference type="Pfam" id="PF25842"/>
    </source>
</evidence>
<sequence length="174" mass="18394">METLMIVLFFIGAGYALFSLVFGDWLGFDMHHGELPFLSPTVIATFLTVFGGIGYMLLHRTGWSAVPVAALSLFFAAGVSAAVMFLVVIPLHAAQKGSALSARDMIGLEAEVAVSIEPDRLGEIVYSQAGTRLSAPAKTAPGKAIPRGASVRVVGESAGTFVVESWMDPFESDN</sequence>
<dbReference type="RefSeq" id="WP_123041342.1">
    <property type="nucleotide sequence ID" value="NZ_CP033433.1"/>
</dbReference>
<feature type="domain" description="Membrane protein NfeD2 N-terminal transmembrane" evidence="2">
    <location>
        <begin position="1"/>
        <end position="95"/>
    </location>
</feature>
<keyword evidence="4" id="KW-1185">Reference proteome</keyword>
<reference evidence="3 4" key="1">
    <citation type="submission" date="2018-10" db="EMBL/GenBank/DDBJ databases">
        <title>Genome Sequence of Cohnella sp.</title>
        <authorList>
            <person name="Srinivasan S."/>
            <person name="Kim M.K."/>
        </authorList>
    </citation>
    <scope>NUCLEOTIDE SEQUENCE [LARGE SCALE GENOMIC DNA]</scope>
    <source>
        <strain evidence="3 4">18JY8-7</strain>
    </source>
</reference>
<accession>A0A3G3JYD0</accession>
<name>A0A3G3JYD0_9BACL</name>
<keyword evidence="1" id="KW-0472">Membrane</keyword>
<dbReference type="Proteomes" id="UP000269097">
    <property type="component" value="Chromosome"/>
</dbReference>
<organism evidence="3 4">
    <name type="scientific">Cohnella candidum</name>
    <dbReference type="NCBI Taxonomy" id="2674991"/>
    <lineage>
        <taxon>Bacteria</taxon>
        <taxon>Bacillati</taxon>
        <taxon>Bacillota</taxon>
        <taxon>Bacilli</taxon>
        <taxon>Bacillales</taxon>
        <taxon>Paenibacillaceae</taxon>
        <taxon>Cohnella</taxon>
    </lineage>
</organism>
<dbReference type="InterPro" id="IPR012340">
    <property type="entry name" value="NA-bd_OB-fold"/>
</dbReference>
<evidence type="ECO:0000313" key="3">
    <source>
        <dbReference type="EMBL" id="AYQ73260.1"/>
    </source>
</evidence>
<dbReference type="Pfam" id="PF25842">
    <property type="entry name" value="NfeD_TM"/>
    <property type="match status" value="1"/>
</dbReference>
<dbReference type="EMBL" id="CP033433">
    <property type="protein sequence ID" value="AYQ73260.1"/>
    <property type="molecule type" value="Genomic_DNA"/>
</dbReference>
<dbReference type="Gene3D" id="2.40.50.140">
    <property type="entry name" value="Nucleic acid-binding proteins"/>
    <property type="match status" value="1"/>
</dbReference>
<proteinExistence type="predicted"/>
<protein>
    <recommendedName>
        <fullName evidence="2">Membrane protein NfeD2 N-terminal transmembrane domain-containing protein</fullName>
    </recommendedName>
</protein>
<keyword evidence="1" id="KW-1133">Transmembrane helix</keyword>
<feature type="transmembrane region" description="Helical" evidence="1">
    <location>
        <begin position="6"/>
        <end position="28"/>
    </location>
</feature>
<dbReference type="InterPro" id="IPR058653">
    <property type="entry name" value="NfeD2_TM"/>
</dbReference>
<gene>
    <name evidence="3" type="ORF">EAV92_12180</name>
</gene>